<dbReference type="AlphaFoldDB" id="A3VK17"/>
<reference evidence="1 2" key="1">
    <citation type="journal article" date="2010" name="J. Bacteriol.">
        <title>Genome sequences of Pelagibaca bermudensis HTCC2601T and Maritimibacter alkaliphilus HTCC2654T, the type strains of two marine Roseobacter genera.</title>
        <authorList>
            <person name="Thrash J.C."/>
            <person name="Cho J.C."/>
            <person name="Ferriera S."/>
            <person name="Johnson J."/>
            <person name="Vergin K.L."/>
            <person name="Giovannoni S.J."/>
        </authorList>
    </citation>
    <scope>NUCLEOTIDE SEQUENCE [LARGE SCALE GENOMIC DNA]</scope>
    <source>
        <strain evidence="1 2">HTCC2654</strain>
    </source>
</reference>
<gene>
    <name evidence="1" type="ORF">RB2654_23208</name>
</gene>
<proteinExistence type="predicted"/>
<sequence length="166" mass="17327">MPLSDPLTPFNPGVSDTDPALILMLRPDCALIEGVAPIHTALSHRSTQILCLSNDGSSEDTLRELLARTGMPHLNLTVLAFGVSDLDDPQQKTAIARVVAHRIRALHLRRIVIPDHSACGGTACAAVQHIARLASLTGGIEIQSLAQPAAMALPEGAGAVASKALP</sequence>
<evidence type="ECO:0000313" key="1">
    <source>
        <dbReference type="EMBL" id="EAQ11322.1"/>
    </source>
</evidence>
<name>A3VK17_9RHOB</name>
<dbReference type="HOGENOM" id="CLU_1600734_0_0_5"/>
<organism evidence="1 2">
    <name type="scientific">Maritimibacter alkaliphilus HTCC2654</name>
    <dbReference type="NCBI Taxonomy" id="314271"/>
    <lineage>
        <taxon>Bacteria</taxon>
        <taxon>Pseudomonadati</taxon>
        <taxon>Pseudomonadota</taxon>
        <taxon>Alphaproteobacteria</taxon>
        <taxon>Rhodobacterales</taxon>
        <taxon>Roseobacteraceae</taxon>
        <taxon>Maritimibacter</taxon>
    </lineage>
</organism>
<dbReference type="RefSeq" id="WP_008327485.1">
    <property type="nucleotide sequence ID" value="NZ_AAMT01000016.1"/>
</dbReference>
<dbReference type="STRING" id="314271.RB2654_23208"/>
<evidence type="ECO:0000313" key="2">
    <source>
        <dbReference type="Proteomes" id="UP000002931"/>
    </source>
</evidence>
<keyword evidence="2" id="KW-1185">Reference proteome</keyword>
<dbReference type="Proteomes" id="UP000002931">
    <property type="component" value="Unassembled WGS sequence"/>
</dbReference>
<comment type="caution">
    <text evidence="1">The sequence shown here is derived from an EMBL/GenBank/DDBJ whole genome shotgun (WGS) entry which is preliminary data.</text>
</comment>
<accession>A3VK17</accession>
<dbReference type="EMBL" id="AAMT01000016">
    <property type="protein sequence ID" value="EAQ11322.1"/>
    <property type="molecule type" value="Genomic_DNA"/>
</dbReference>
<protein>
    <submittedName>
        <fullName evidence="1">Uncharacterized protein</fullName>
    </submittedName>
</protein>